<evidence type="ECO:0000313" key="2">
    <source>
        <dbReference type="Proteomes" id="UP000001420"/>
    </source>
</evidence>
<dbReference type="RefSeq" id="WP_011125350.1">
    <property type="nucleotide sequence ID" value="NC_005042.1"/>
</dbReference>
<organism evidence="1 2">
    <name type="scientific">Prochlorococcus marinus (strain SARG / CCMP1375 / SS120)</name>
    <dbReference type="NCBI Taxonomy" id="167539"/>
    <lineage>
        <taxon>Bacteria</taxon>
        <taxon>Bacillati</taxon>
        <taxon>Cyanobacteriota</taxon>
        <taxon>Cyanophyceae</taxon>
        <taxon>Synechococcales</taxon>
        <taxon>Prochlorococcaceae</taxon>
        <taxon>Prochlorococcus</taxon>
    </lineage>
</organism>
<dbReference type="EnsemblBacteria" id="AAQ00243">
    <property type="protein sequence ID" value="AAQ00243"/>
    <property type="gene ID" value="Pro_1198"/>
</dbReference>
<proteinExistence type="predicted"/>
<name>Q7VB99_PROMA</name>
<dbReference type="Proteomes" id="UP000001420">
    <property type="component" value="Chromosome"/>
</dbReference>
<accession>Q7VB99</accession>
<gene>
    <name evidence="1" type="ordered locus">Pro_1198</name>
</gene>
<dbReference type="KEGG" id="pma:Pro_1198"/>
<evidence type="ECO:0000313" key="1">
    <source>
        <dbReference type="EMBL" id="AAQ00243.1"/>
    </source>
</evidence>
<dbReference type="EMBL" id="AE017126">
    <property type="protein sequence ID" value="AAQ00243.1"/>
    <property type="molecule type" value="Genomic_DNA"/>
</dbReference>
<dbReference type="PATRIC" id="fig|167539.5.peg.1254"/>
<sequence length="143" mass="16606">MANPVEFGSFYKLLRSVRDGSDEKSKELEWMLAEYEHAKDATSAYDELGQIFCHHGVMELYDYTGTDNIKYINTLDKSVWNYLEVRMNIGLEDYMVKSMLTHAKDHQLAKKVSEKWKSNLNEIESNIKDLAKYVTDGIVELII</sequence>
<keyword evidence="2" id="KW-1185">Reference proteome</keyword>
<protein>
    <submittedName>
        <fullName evidence="1">Uncharacterized protein</fullName>
    </submittedName>
</protein>
<dbReference type="eggNOG" id="ENOG5032I1E">
    <property type="taxonomic scope" value="Bacteria"/>
</dbReference>
<dbReference type="HOGENOM" id="CLU_150647_0_0_3"/>
<dbReference type="OrthoDB" id="542042at2"/>
<reference evidence="1 2" key="1">
    <citation type="journal article" date="2003" name="Proc. Natl. Acad. Sci. U.S.A.">
        <title>Genome sequence of the cyanobacterium Prochlorococcus marinus SS120, a nearly minimal oxyphototrophic genome.</title>
        <authorList>
            <person name="Dufresne A."/>
            <person name="Salanoubat M."/>
            <person name="Partensky F."/>
            <person name="Artiguenave F."/>
            <person name="Axmann I.M."/>
            <person name="Barbe V."/>
            <person name="Duprat S."/>
            <person name="Galperin M.Y."/>
            <person name="Koonin E.V."/>
            <person name="Le Gall F."/>
            <person name="Makarova K.S."/>
            <person name="Ostrowski M."/>
            <person name="Oztas S."/>
            <person name="Robert C."/>
            <person name="Rogozin I.B."/>
            <person name="Scanlan D.J."/>
            <person name="Tandeau de Marsac N."/>
            <person name="Weissenbach J."/>
            <person name="Wincker P."/>
            <person name="Wolf Y.I."/>
            <person name="Hess W.R."/>
        </authorList>
    </citation>
    <scope>NUCLEOTIDE SEQUENCE [LARGE SCALE GENOMIC DNA]</scope>
    <source>
        <strain evidence="2">SARG / CCMP1375 / SS120</strain>
    </source>
</reference>
<dbReference type="AlphaFoldDB" id="Q7VB99"/>